<evidence type="ECO:0000256" key="9">
    <source>
        <dbReference type="ARBA" id="ARBA00035011"/>
    </source>
</evidence>
<dbReference type="AlphaFoldDB" id="W9SAH6"/>
<evidence type="ECO:0000256" key="3">
    <source>
        <dbReference type="ARBA" id="ARBA00022622"/>
    </source>
</evidence>
<comment type="similarity">
    <text evidence="9">Belongs to the early nodulin-like (ENODL) family.</text>
</comment>
<dbReference type="GO" id="GO:0005886">
    <property type="term" value="C:plasma membrane"/>
    <property type="evidence" value="ECO:0007669"/>
    <property type="project" value="UniProtKB-SubCell"/>
</dbReference>
<keyword evidence="14" id="KW-1185">Reference proteome</keyword>
<evidence type="ECO:0000256" key="11">
    <source>
        <dbReference type="SAM" id="SignalP"/>
    </source>
</evidence>
<evidence type="ECO:0000313" key="13">
    <source>
        <dbReference type="EMBL" id="EXC19665.1"/>
    </source>
</evidence>
<gene>
    <name evidence="13" type="ORF">L484_003687</name>
</gene>
<evidence type="ECO:0000256" key="6">
    <source>
        <dbReference type="ARBA" id="ARBA00023157"/>
    </source>
</evidence>
<keyword evidence="6" id="KW-1015">Disulfide bond</keyword>
<dbReference type="CDD" id="cd11019">
    <property type="entry name" value="OsENODL1_like"/>
    <property type="match status" value="1"/>
</dbReference>
<evidence type="ECO:0000256" key="2">
    <source>
        <dbReference type="ARBA" id="ARBA00022475"/>
    </source>
</evidence>
<dbReference type="InterPro" id="IPR041846">
    <property type="entry name" value="ENL_dom"/>
</dbReference>
<feature type="signal peptide" evidence="11">
    <location>
        <begin position="1"/>
        <end position="24"/>
    </location>
</feature>
<keyword evidence="5" id="KW-0472">Membrane</keyword>
<dbReference type="STRING" id="981085.W9SAH6"/>
<proteinExistence type="inferred from homology"/>
<dbReference type="GO" id="GO:0009055">
    <property type="term" value="F:electron transfer activity"/>
    <property type="evidence" value="ECO:0007669"/>
    <property type="project" value="InterPro"/>
</dbReference>
<keyword evidence="7" id="KW-0325">Glycoprotein</keyword>
<organism evidence="13 14">
    <name type="scientific">Morus notabilis</name>
    <dbReference type="NCBI Taxonomy" id="981085"/>
    <lineage>
        <taxon>Eukaryota</taxon>
        <taxon>Viridiplantae</taxon>
        <taxon>Streptophyta</taxon>
        <taxon>Embryophyta</taxon>
        <taxon>Tracheophyta</taxon>
        <taxon>Spermatophyta</taxon>
        <taxon>Magnoliopsida</taxon>
        <taxon>eudicotyledons</taxon>
        <taxon>Gunneridae</taxon>
        <taxon>Pentapetalae</taxon>
        <taxon>rosids</taxon>
        <taxon>fabids</taxon>
        <taxon>Rosales</taxon>
        <taxon>Moraceae</taxon>
        <taxon>Moreae</taxon>
        <taxon>Morus</taxon>
    </lineage>
</organism>
<keyword evidence="4 11" id="KW-0732">Signal</keyword>
<keyword evidence="3" id="KW-0336">GPI-anchor</keyword>
<dbReference type="InterPro" id="IPR008972">
    <property type="entry name" value="Cupredoxin"/>
</dbReference>
<evidence type="ECO:0000256" key="1">
    <source>
        <dbReference type="ARBA" id="ARBA00004609"/>
    </source>
</evidence>
<reference evidence="14" key="1">
    <citation type="submission" date="2013-01" db="EMBL/GenBank/DDBJ databases">
        <title>Draft Genome Sequence of a Mulberry Tree, Morus notabilis C.K. Schneid.</title>
        <authorList>
            <person name="He N."/>
            <person name="Zhao S."/>
        </authorList>
    </citation>
    <scope>NUCLEOTIDE SEQUENCE</scope>
</reference>
<dbReference type="Proteomes" id="UP000030645">
    <property type="component" value="Unassembled WGS sequence"/>
</dbReference>
<comment type="subcellular location">
    <subcellularLocation>
        <location evidence="1">Cell membrane</location>
        <topology evidence="1">Lipid-anchor</topology>
        <topology evidence="1">GPI-anchor</topology>
    </subcellularLocation>
</comment>
<dbReference type="SUPFAM" id="SSF49503">
    <property type="entry name" value="Cupredoxins"/>
    <property type="match status" value="1"/>
</dbReference>
<dbReference type="GO" id="GO:0098552">
    <property type="term" value="C:side of membrane"/>
    <property type="evidence" value="ECO:0007669"/>
    <property type="project" value="UniProtKB-KW"/>
</dbReference>
<evidence type="ECO:0000256" key="10">
    <source>
        <dbReference type="SAM" id="MobiDB-lite"/>
    </source>
</evidence>
<dbReference type="PROSITE" id="PS51485">
    <property type="entry name" value="PHYTOCYANIN"/>
    <property type="match status" value="1"/>
</dbReference>
<name>W9SAH6_9ROSA</name>
<dbReference type="EMBL" id="KE345883">
    <property type="protein sequence ID" value="EXC19665.1"/>
    <property type="molecule type" value="Genomic_DNA"/>
</dbReference>
<dbReference type="FunFam" id="2.60.40.420:FF:000034">
    <property type="entry name" value="Cupredoxin superfamily protein"/>
    <property type="match status" value="1"/>
</dbReference>
<evidence type="ECO:0000256" key="7">
    <source>
        <dbReference type="ARBA" id="ARBA00023180"/>
    </source>
</evidence>
<evidence type="ECO:0000313" key="14">
    <source>
        <dbReference type="Proteomes" id="UP000030645"/>
    </source>
</evidence>
<dbReference type="PANTHER" id="PTHR33021:SF197">
    <property type="entry name" value="EARLY NODULIN-LIKE PROTEIN 13"/>
    <property type="match status" value="1"/>
</dbReference>
<dbReference type="InterPro" id="IPR003245">
    <property type="entry name" value="Phytocyanin_dom"/>
</dbReference>
<feature type="domain" description="Phytocyanin" evidence="12">
    <location>
        <begin position="25"/>
        <end position="142"/>
    </location>
</feature>
<evidence type="ECO:0000256" key="5">
    <source>
        <dbReference type="ARBA" id="ARBA00023136"/>
    </source>
</evidence>
<feature type="region of interest" description="Disordered" evidence="10">
    <location>
        <begin position="148"/>
        <end position="170"/>
    </location>
</feature>
<dbReference type="eggNOG" id="ENOG502RZS4">
    <property type="taxonomic scope" value="Eukaryota"/>
</dbReference>
<dbReference type="InterPro" id="IPR039391">
    <property type="entry name" value="Phytocyanin-like"/>
</dbReference>
<keyword evidence="8" id="KW-0449">Lipoprotein</keyword>
<keyword evidence="2" id="KW-1003">Cell membrane</keyword>
<feature type="chain" id="PRO_5004933062" evidence="11">
    <location>
        <begin position="25"/>
        <end position="200"/>
    </location>
</feature>
<accession>W9SAH6</accession>
<dbReference type="Pfam" id="PF02298">
    <property type="entry name" value="Cu_bind_like"/>
    <property type="match status" value="1"/>
</dbReference>
<dbReference type="Gene3D" id="2.60.40.420">
    <property type="entry name" value="Cupredoxins - blue copper proteins"/>
    <property type="match status" value="1"/>
</dbReference>
<evidence type="ECO:0000256" key="8">
    <source>
        <dbReference type="ARBA" id="ARBA00023288"/>
    </source>
</evidence>
<sequence>MDFLRNLIQFLAIVFLLSPSLSEAREILVGGKENSWNIPSNFSQTLNEWAQKTRFKVGDVLSPYNSYMFFSSSTVWKYHAGEDSVLEVTEESYRSCNMSKPITKHDEGHTEIKLNHSGAFYFISGKKEHCEKGQKLAMVVMSRHHHHHHEPNNILAPAPTPAPADQPRPLAGTACGLSKNKLGMFAVGIGSLVTNYMLMF</sequence>
<protein>
    <submittedName>
        <fullName evidence="13">Early nodulin-like protein 1</fullName>
    </submittedName>
</protein>
<evidence type="ECO:0000259" key="12">
    <source>
        <dbReference type="PROSITE" id="PS51485"/>
    </source>
</evidence>
<dbReference type="PANTHER" id="PTHR33021">
    <property type="entry name" value="BLUE COPPER PROTEIN"/>
    <property type="match status" value="1"/>
</dbReference>
<evidence type="ECO:0000256" key="4">
    <source>
        <dbReference type="ARBA" id="ARBA00022729"/>
    </source>
</evidence>